<accession>A0A7S2AV65</accession>
<gene>
    <name evidence="1" type="ORF">DSPE1174_LOCUS3616</name>
</gene>
<reference evidence="1" key="1">
    <citation type="submission" date="2021-01" db="EMBL/GenBank/DDBJ databases">
        <authorList>
            <person name="Corre E."/>
            <person name="Pelletier E."/>
            <person name="Niang G."/>
            <person name="Scheremetjew M."/>
            <person name="Finn R."/>
            <person name="Kale V."/>
            <person name="Holt S."/>
            <person name="Cochrane G."/>
            <person name="Meng A."/>
            <person name="Brown T."/>
            <person name="Cohen L."/>
        </authorList>
    </citation>
    <scope>NUCLEOTIDE SEQUENCE</scope>
    <source>
        <strain evidence="1">CCMP1381</strain>
    </source>
</reference>
<dbReference type="EMBL" id="HBGS01006868">
    <property type="protein sequence ID" value="CAD9378636.1"/>
    <property type="molecule type" value="Transcribed_RNA"/>
</dbReference>
<proteinExistence type="predicted"/>
<dbReference type="AlphaFoldDB" id="A0A7S2AV65"/>
<protein>
    <submittedName>
        <fullName evidence="1">Uncharacterized protein</fullName>
    </submittedName>
</protein>
<evidence type="ECO:0000313" key="1">
    <source>
        <dbReference type="EMBL" id="CAD9378636.1"/>
    </source>
</evidence>
<name>A0A7S2AV65_9STRA</name>
<sequence>MVTNYELSGANGVRCSAGEARVNSNNSSSSIRASSLNFAAELGSMSTHVHRYDDSYAGDDYLSCSGTETTRQIESPAYAMATQISQHGPAPQMRLGQRFLRLLDLVGILQREEHRRARNPDENENTELQDRVARFERALSHNQVPSTDQMRAAALRLVGCNNRMNEVAKSRLTLAFQTHFMLMRAARRRT</sequence>
<organism evidence="1">
    <name type="scientific">Octactis speculum</name>
    <dbReference type="NCBI Taxonomy" id="3111310"/>
    <lineage>
        <taxon>Eukaryota</taxon>
        <taxon>Sar</taxon>
        <taxon>Stramenopiles</taxon>
        <taxon>Ochrophyta</taxon>
        <taxon>Dictyochophyceae</taxon>
        <taxon>Dictyochales</taxon>
        <taxon>Dictyochaceae</taxon>
        <taxon>Octactis</taxon>
    </lineage>
</organism>